<evidence type="ECO:0008006" key="4">
    <source>
        <dbReference type="Google" id="ProtNLM"/>
    </source>
</evidence>
<dbReference type="Proteomes" id="UP000830116">
    <property type="component" value="Chromosome"/>
</dbReference>
<keyword evidence="1" id="KW-0732">Signal</keyword>
<evidence type="ECO:0000256" key="1">
    <source>
        <dbReference type="SAM" id="SignalP"/>
    </source>
</evidence>
<dbReference type="EMBL" id="CP093442">
    <property type="protein sequence ID" value="UOF01943.1"/>
    <property type="molecule type" value="Genomic_DNA"/>
</dbReference>
<reference evidence="2" key="1">
    <citation type="submission" date="2022-03" db="EMBL/GenBank/DDBJ databases">
        <title>Genome Identification and Characterization of new species Bdellovibrio reynosense LBG001 sp. nov. from a Mexico soil sample.</title>
        <authorList>
            <person name="Camilli A."/>
            <person name="Ajao Y."/>
            <person name="Guo X."/>
        </authorList>
    </citation>
    <scope>NUCLEOTIDE SEQUENCE</scope>
    <source>
        <strain evidence="2">LBG001</strain>
    </source>
</reference>
<feature type="signal peptide" evidence="1">
    <location>
        <begin position="1"/>
        <end position="18"/>
    </location>
</feature>
<proteinExistence type="predicted"/>
<evidence type="ECO:0000313" key="3">
    <source>
        <dbReference type="Proteomes" id="UP000830116"/>
    </source>
</evidence>
<dbReference type="RefSeq" id="WP_243538562.1">
    <property type="nucleotide sequence ID" value="NZ_CP093442.1"/>
</dbReference>
<name>A0ABY4CAE6_9BACT</name>
<sequence>MKTLLVLLSFLFTVPCFASLEGNWRSSGAMVTVENDAFKGVSSFNLHFDGNFLDFEDLWEVEGNYDLSGRIGLRFEIKGKDLYHAGNKIGSFDHMNLFFKTIVYRGTEEVAYEVFMVVDSGTSMMASASLKEKNKTLNRVSYDMRKK</sequence>
<protein>
    <recommendedName>
        <fullName evidence="4">Lipocalin-like domain-containing protein</fullName>
    </recommendedName>
</protein>
<evidence type="ECO:0000313" key="2">
    <source>
        <dbReference type="EMBL" id="UOF01943.1"/>
    </source>
</evidence>
<accession>A0ABY4CAE6</accession>
<keyword evidence="3" id="KW-1185">Reference proteome</keyword>
<organism evidence="2 3">
    <name type="scientific">Bdellovibrio reynosensis</name>
    <dbReference type="NCBI Taxonomy" id="2835041"/>
    <lineage>
        <taxon>Bacteria</taxon>
        <taxon>Pseudomonadati</taxon>
        <taxon>Bdellovibrionota</taxon>
        <taxon>Bdellovibrionia</taxon>
        <taxon>Bdellovibrionales</taxon>
        <taxon>Pseudobdellovibrionaceae</taxon>
        <taxon>Bdellovibrio</taxon>
    </lineage>
</organism>
<gene>
    <name evidence="2" type="ORF">MNR06_03115</name>
</gene>
<feature type="chain" id="PRO_5045503743" description="Lipocalin-like domain-containing protein" evidence="1">
    <location>
        <begin position="19"/>
        <end position="147"/>
    </location>
</feature>